<dbReference type="GO" id="GO:0006457">
    <property type="term" value="P:protein folding"/>
    <property type="evidence" value="ECO:0007669"/>
    <property type="project" value="InterPro"/>
</dbReference>
<feature type="region of interest" description="Disordered" evidence="3">
    <location>
        <begin position="252"/>
        <end position="375"/>
    </location>
</feature>
<dbReference type="InterPro" id="IPR029000">
    <property type="entry name" value="Cyclophilin-like_dom_sf"/>
</dbReference>
<dbReference type="InterPro" id="IPR044666">
    <property type="entry name" value="Cyclophilin_A-like"/>
</dbReference>
<keyword evidence="2" id="KW-0539">Nucleus</keyword>
<protein>
    <submittedName>
        <fullName evidence="5">Peptidyl-prolyl cis-trans isomerase SDCCAG10</fullName>
    </submittedName>
</protein>
<feature type="region of interest" description="Disordered" evidence="3">
    <location>
        <begin position="183"/>
        <end position="204"/>
    </location>
</feature>
<dbReference type="PROSITE" id="PS00170">
    <property type="entry name" value="CSA_PPIASE_1"/>
    <property type="match status" value="1"/>
</dbReference>
<dbReference type="Pfam" id="PF00160">
    <property type="entry name" value="Pro_isomerase"/>
    <property type="match status" value="1"/>
</dbReference>
<dbReference type="PANTHER" id="PTHR45625">
    <property type="entry name" value="PEPTIDYL-PROLYL CIS-TRANS ISOMERASE-RELATED"/>
    <property type="match status" value="1"/>
</dbReference>
<feature type="compositionally biased region" description="Basic and acidic residues" evidence="3">
    <location>
        <begin position="534"/>
        <end position="544"/>
    </location>
</feature>
<dbReference type="PANTHER" id="PTHR45625:SF6">
    <property type="entry name" value="SPLICEOSOME-ASSOCIATED PROTEIN CWC27 HOMOLOG"/>
    <property type="match status" value="1"/>
</dbReference>
<dbReference type="InterPro" id="IPR020892">
    <property type="entry name" value="Cyclophilin-type_PPIase_CS"/>
</dbReference>
<keyword evidence="5" id="KW-0413">Isomerase</keyword>
<evidence type="ECO:0000256" key="1">
    <source>
        <dbReference type="ARBA" id="ARBA00004123"/>
    </source>
</evidence>
<dbReference type="GO" id="GO:0003755">
    <property type="term" value="F:peptidyl-prolyl cis-trans isomerase activity"/>
    <property type="evidence" value="ECO:0007669"/>
    <property type="project" value="InterPro"/>
</dbReference>
<reference evidence="5" key="1">
    <citation type="submission" date="2014-05" db="EMBL/GenBank/DDBJ databases">
        <title>The transcriptome of the halophilic microalga Tetraselmis sp. GSL018 isolated from the Great Salt Lake, Utah.</title>
        <authorList>
            <person name="Jinkerson R.E."/>
            <person name="D'Adamo S."/>
            <person name="Posewitz M.C."/>
        </authorList>
    </citation>
    <scope>NUCLEOTIDE SEQUENCE</scope>
    <source>
        <strain evidence="5">GSL018</strain>
    </source>
</reference>
<feature type="region of interest" description="Disordered" evidence="3">
    <location>
        <begin position="407"/>
        <end position="452"/>
    </location>
</feature>
<sequence length="544" mass="60302">MSSAYVTEPPTKGKVVLKTSVGDIEIELWPKEAPKAVRNFVQLCLEGFYHDTIFHRIIKGFMVQGGDPTGTGTGTDTIYGGRPFSDEFHSRLKFSHRGLVACANQNAPHTNGSQFFITLDACNFLDRKNTIFGKVVGDTIYNVTRMGDLEVDDSDRPTDPPKITDVEVIWNPFDDIVPRTTAEERRAAREAKKPKKQKKGTKALNLLSFGDDAAGDEEELSAIGGGKIKSAHDAIQDPRFLRDDDAEALRVKQAEEEEHQRRKARNAVRDALSKPAAEEGAPKGETMEERLRARVEHERAAKVPRTGEEPEAAATAAGGPGEEDGGERGEGSGAAEDDGATRKREFRKQMRERREEIAGKRGAAPRRPAKEVENAELLTTWQLSRARYKQQKRLTGAREKDTLAKLQRFQSKLSSSVTGGQAEQETARSEAEDGEETAEAPSGVAYDGRVREDIDHSSYMPAAWRVDDYLTVEGDDAGGDLADLRAHKLVFSKIKTGPDEMQRSNNADDYVVHDPLLEKQKEKFSRTSQRNKKLQKEWAGRAIA</sequence>
<feature type="region of interest" description="Disordered" evidence="3">
    <location>
        <begin position="521"/>
        <end position="544"/>
    </location>
</feature>
<dbReference type="FunFam" id="2.40.100.10:FF:000007">
    <property type="entry name" value="Peptidyl-prolyl cis-trans isomerase CWC27 homolog"/>
    <property type="match status" value="1"/>
</dbReference>
<feature type="compositionally biased region" description="Basic residues" evidence="3">
    <location>
        <begin position="192"/>
        <end position="201"/>
    </location>
</feature>
<dbReference type="EMBL" id="GBEZ01020468">
    <property type="protein sequence ID" value="JAC66209.1"/>
    <property type="molecule type" value="Transcribed_RNA"/>
</dbReference>
<evidence type="ECO:0000256" key="2">
    <source>
        <dbReference type="ARBA" id="ARBA00023242"/>
    </source>
</evidence>
<accession>A0A061R635</accession>
<proteinExistence type="predicted"/>
<name>A0A061R635_9CHLO</name>
<dbReference type="Gene3D" id="2.40.100.10">
    <property type="entry name" value="Cyclophilin-like"/>
    <property type="match status" value="1"/>
</dbReference>
<evidence type="ECO:0000256" key="3">
    <source>
        <dbReference type="SAM" id="MobiDB-lite"/>
    </source>
</evidence>
<comment type="subcellular location">
    <subcellularLocation>
        <location evidence="1">Nucleus</location>
    </subcellularLocation>
</comment>
<gene>
    <name evidence="5" type="primary">SDCCAG10</name>
    <name evidence="5" type="ORF">TSPGSL018_14228</name>
</gene>
<evidence type="ECO:0000259" key="4">
    <source>
        <dbReference type="PROSITE" id="PS50072"/>
    </source>
</evidence>
<evidence type="ECO:0000313" key="5">
    <source>
        <dbReference type="EMBL" id="JAC66209.1"/>
    </source>
</evidence>
<dbReference type="GO" id="GO:0071013">
    <property type="term" value="C:catalytic step 2 spliceosome"/>
    <property type="evidence" value="ECO:0007669"/>
    <property type="project" value="TreeGrafter"/>
</dbReference>
<dbReference type="SUPFAM" id="SSF50891">
    <property type="entry name" value="Cyclophilin-like"/>
    <property type="match status" value="1"/>
</dbReference>
<dbReference type="InterPro" id="IPR002130">
    <property type="entry name" value="Cyclophilin-type_PPIase_dom"/>
</dbReference>
<feature type="compositionally biased region" description="Polar residues" evidence="3">
    <location>
        <begin position="408"/>
        <end position="424"/>
    </location>
</feature>
<feature type="compositionally biased region" description="Basic and acidic residues" evidence="3">
    <location>
        <begin position="267"/>
        <end position="308"/>
    </location>
</feature>
<feature type="compositionally biased region" description="Basic and acidic residues" evidence="3">
    <location>
        <begin position="339"/>
        <end position="359"/>
    </location>
</feature>
<dbReference type="PROSITE" id="PS50072">
    <property type="entry name" value="CSA_PPIASE_2"/>
    <property type="match status" value="1"/>
</dbReference>
<dbReference type="PRINTS" id="PR00153">
    <property type="entry name" value="CSAPPISMRASE"/>
</dbReference>
<organism evidence="5">
    <name type="scientific">Tetraselmis sp. GSL018</name>
    <dbReference type="NCBI Taxonomy" id="582737"/>
    <lineage>
        <taxon>Eukaryota</taxon>
        <taxon>Viridiplantae</taxon>
        <taxon>Chlorophyta</taxon>
        <taxon>core chlorophytes</taxon>
        <taxon>Chlorodendrophyceae</taxon>
        <taxon>Chlorodendrales</taxon>
        <taxon>Chlorodendraceae</taxon>
        <taxon>Tetraselmis</taxon>
    </lineage>
</organism>
<dbReference type="AlphaFoldDB" id="A0A061R635"/>
<feature type="domain" description="PPIase cyclophilin-type" evidence="4">
    <location>
        <begin position="19"/>
        <end position="168"/>
    </location>
</feature>